<dbReference type="SUPFAM" id="SSF159501">
    <property type="entry name" value="EreA/ChaN-like"/>
    <property type="match status" value="1"/>
</dbReference>
<dbReference type="PROSITE" id="PS50106">
    <property type="entry name" value="PDZ"/>
    <property type="match status" value="1"/>
</dbReference>
<dbReference type="STRING" id="1121409.SAMN02745124_00584"/>
<dbReference type="GO" id="GO:0008237">
    <property type="term" value="F:metallopeptidase activity"/>
    <property type="evidence" value="ECO:0007669"/>
    <property type="project" value="InterPro"/>
</dbReference>
<dbReference type="RefSeq" id="WP_073373314.1">
    <property type="nucleotide sequence ID" value="NZ_FQXS01000002.1"/>
</dbReference>
<dbReference type="EMBL" id="FQXS01000002">
    <property type="protein sequence ID" value="SHH45347.1"/>
    <property type="molecule type" value="Genomic_DNA"/>
</dbReference>
<gene>
    <name evidence="3" type="ORF">SAMN02745124_00584</name>
</gene>
<evidence type="ECO:0000313" key="3">
    <source>
        <dbReference type="EMBL" id="SHH45347.1"/>
    </source>
</evidence>
<dbReference type="SUPFAM" id="SSF50156">
    <property type="entry name" value="PDZ domain-like"/>
    <property type="match status" value="1"/>
</dbReference>
<dbReference type="InterPro" id="IPR014782">
    <property type="entry name" value="Peptidase_M1_dom"/>
</dbReference>
<dbReference type="InterPro" id="IPR036034">
    <property type="entry name" value="PDZ_sf"/>
</dbReference>
<keyword evidence="3" id="KW-0031">Aminopeptidase</keyword>
<keyword evidence="4" id="KW-1185">Reference proteome</keyword>
<dbReference type="Proteomes" id="UP000184139">
    <property type="component" value="Unassembled WGS sequence"/>
</dbReference>
<dbReference type="Gene3D" id="2.30.42.10">
    <property type="match status" value="1"/>
</dbReference>
<dbReference type="Pfam" id="PF00595">
    <property type="entry name" value="PDZ"/>
    <property type="match status" value="1"/>
</dbReference>
<dbReference type="InterPro" id="IPR027268">
    <property type="entry name" value="Peptidase_M4/M1_CTD_sf"/>
</dbReference>
<reference evidence="3 4" key="1">
    <citation type="submission" date="2016-11" db="EMBL/GenBank/DDBJ databases">
        <authorList>
            <person name="Jaros S."/>
            <person name="Januszkiewicz K."/>
            <person name="Wedrychowicz H."/>
        </authorList>
    </citation>
    <scope>NUCLEOTIDE SEQUENCE [LARGE SCALE GENOMIC DNA]</scope>
    <source>
        <strain evidence="3 4">DSM 9705</strain>
    </source>
</reference>
<keyword evidence="3" id="KW-0378">Hydrolase</keyword>
<feature type="chain" id="PRO_5012160729" evidence="1">
    <location>
        <begin position="20"/>
        <end position="1028"/>
    </location>
</feature>
<dbReference type="GO" id="GO:0008270">
    <property type="term" value="F:zinc ion binding"/>
    <property type="evidence" value="ECO:0007669"/>
    <property type="project" value="InterPro"/>
</dbReference>
<feature type="domain" description="PDZ" evidence="2">
    <location>
        <begin position="925"/>
        <end position="1000"/>
    </location>
</feature>
<dbReference type="InterPro" id="IPR007314">
    <property type="entry name" value="Cofac_haem-bd_dom"/>
</dbReference>
<evidence type="ECO:0000259" key="2">
    <source>
        <dbReference type="PROSITE" id="PS50106"/>
    </source>
</evidence>
<protein>
    <submittedName>
        <fullName evidence="3">Aminopeptidase N</fullName>
    </submittedName>
</protein>
<proteinExistence type="predicted"/>
<dbReference type="InterPro" id="IPR034015">
    <property type="entry name" value="M1_LTA4H"/>
</dbReference>
<dbReference type="CDD" id="cd14727">
    <property type="entry name" value="ChanN-like"/>
    <property type="match status" value="1"/>
</dbReference>
<organism evidence="3 4">
    <name type="scientific">Desulfofustis glycolicus DSM 9705</name>
    <dbReference type="NCBI Taxonomy" id="1121409"/>
    <lineage>
        <taxon>Bacteria</taxon>
        <taxon>Pseudomonadati</taxon>
        <taxon>Thermodesulfobacteriota</taxon>
        <taxon>Desulfobulbia</taxon>
        <taxon>Desulfobulbales</taxon>
        <taxon>Desulfocapsaceae</taxon>
        <taxon>Desulfofustis</taxon>
    </lineage>
</organism>
<dbReference type="AlphaFoldDB" id="A0A1M5T3K7"/>
<dbReference type="Gene3D" id="1.10.390.10">
    <property type="entry name" value="Neutral Protease Domain 2"/>
    <property type="match status" value="1"/>
</dbReference>
<name>A0A1M5T3K7_9BACT</name>
<keyword evidence="3" id="KW-0645">Protease</keyword>
<dbReference type="Pfam" id="PF01433">
    <property type="entry name" value="Peptidase_M1"/>
    <property type="match status" value="1"/>
</dbReference>
<accession>A0A1M5T3K7</accession>
<dbReference type="PANTHER" id="PTHR45726">
    <property type="entry name" value="LEUKOTRIENE A-4 HYDROLASE"/>
    <property type="match status" value="1"/>
</dbReference>
<keyword evidence="1" id="KW-0732">Signal</keyword>
<dbReference type="InterPro" id="IPR001478">
    <property type="entry name" value="PDZ"/>
</dbReference>
<dbReference type="GO" id="GO:0004177">
    <property type="term" value="F:aminopeptidase activity"/>
    <property type="evidence" value="ECO:0007669"/>
    <property type="project" value="UniProtKB-KW"/>
</dbReference>
<dbReference type="OrthoDB" id="9816201at2"/>
<dbReference type="SMART" id="SM00228">
    <property type="entry name" value="PDZ"/>
    <property type="match status" value="1"/>
</dbReference>
<dbReference type="PANTHER" id="PTHR45726:SF3">
    <property type="entry name" value="LEUKOTRIENE A-4 HYDROLASE"/>
    <property type="match status" value="1"/>
</dbReference>
<sequence length="1028" mass="113762">MTRLCTMILYSLAMTLAIAAATGAMTTAPAAQTAPRIELAVSFDQHQGLLRGTTKLTLPAGNGLTLLLGDLRITAALLSLPGRENLPLTITTAGTLPLPAAPHEQRVLLSYEKQVGDTFANSITEEAIVLTSSWHPVPDRPVIFSLTARVPPSFLVISESDHLPEPDRDGWIDFSFSQPVRSLHLAAAPYHKYSRTVRDGLSVHTFFLPGQQELADDYLEAAAAYLSRYERTIGPYPYAHYVIAENSKQTGLGLPTFTLLGSQVIRLPFIRHTSLGHEILHSWFGNSITIAPGSGNWVEGLTTYLADLAYRSEAGEGAAARKEALLSYLSYVTPPTPPLRSFIGVGHDDRSGNRDRRAVGYTRSALLFHELAVRLGDAAFSRAIRQFYNDFRGRAASWDDLERLFAAEAGRPLDRFFRERLDHNELPTLAVEDVRTASRADHTVLSFTVVQQQEHSYELLLPVTVTTVGDPITRHRLISEPRTAIELDLDTQPLELIIDRDYDLARTLSGPERRPVWSQIMGSDRVLTVLADGAERHRYEPFLRLAEHNSWPVVETGDIDATTLIDKDLIFLGTSGEESRGLFGTPGLPSDGFALEMRVHPLRPERVVALVSSDSAEQTAAVVGRLSHYGRASFLHFRQGRLVEQSFTPSRQGIRVRLLERPTGLARAELDDFDRLVEQLSDNRVVYIGETHTSRADHLLQLLLIEALHRRDGDLAIGMEMFPASSQPALDRYISDPDFDEADFLREAHYFDVWGYDYRLFRPIFALARKHRIPVIGLNVERQLVSTVYNSGGIDKLPDEQRLVLPVDRDLNLPGYRERLVSIHAQHAGSGDGARSPESFIEAQVLWDEGMAAAIHRFLSDHPGKKMVVLAGSQHTRIDSGIPPRLARRLAVTQATVGNLASQSMAALRDTVDYLFYLDSEALPERGRIGVNLQDPEDFSAGLQIVGLEPGSHAAAAGLQVGDRLLAIDKQAITDLSDVRIAMLERRPGELLPITIGRAGPDEQQEIQLQVELSGSPAPHPPVMMPDR</sequence>
<dbReference type="SUPFAM" id="SSF55486">
    <property type="entry name" value="Metalloproteases ('zincins'), catalytic domain"/>
    <property type="match status" value="1"/>
</dbReference>
<dbReference type="Gene3D" id="3.40.50.11550">
    <property type="match status" value="1"/>
</dbReference>
<feature type="signal peptide" evidence="1">
    <location>
        <begin position="1"/>
        <end position="19"/>
    </location>
</feature>
<evidence type="ECO:0000256" key="1">
    <source>
        <dbReference type="SAM" id="SignalP"/>
    </source>
</evidence>
<dbReference type="Pfam" id="PF04187">
    <property type="entry name" value="Cofac_haem_bdg"/>
    <property type="match status" value="1"/>
</dbReference>
<evidence type="ECO:0000313" key="4">
    <source>
        <dbReference type="Proteomes" id="UP000184139"/>
    </source>
</evidence>